<accession>A0A9D4SBM3</accession>
<organism evidence="1 2">
    <name type="scientific">Dreissena polymorpha</name>
    <name type="common">Zebra mussel</name>
    <name type="synonym">Mytilus polymorpha</name>
    <dbReference type="NCBI Taxonomy" id="45954"/>
    <lineage>
        <taxon>Eukaryota</taxon>
        <taxon>Metazoa</taxon>
        <taxon>Spiralia</taxon>
        <taxon>Lophotrochozoa</taxon>
        <taxon>Mollusca</taxon>
        <taxon>Bivalvia</taxon>
        <taxon>Autobranchia</taxon>
        <taxon>Heteroconchia</taxon>
        <taxon>Euheterodonta</taxon>
        <taxon>Imparidentia</taxon>
        <taxon>Neoheterodontei</taxon>
        <taxon>Myida</taxon>
        <taxon>Dreissenoidea</taxon>
        <taxon>Dreissenidae</taxon>
        <taxon>Dreissena</taxon>
    </lineage>
</organism>
<dbReference type="Proteomes" id="UP000828390">
    <property type="component" value="Unassembled WGS sequence"/>
</dbReference>
<evidence type="ECO:0000313" key="1">
    <source>
        <dbReference type="EMBL" id="KAH3898108.1"/>
    </source>
</evidence>
<comment type="caution">
    <text evidence="1">The sequence shown here is derived from an EMBL/GenBank/DDBJ whole genome shotgun (WGS) entry which is preliminary data.</text>
</comment>
<dbReference type="EMBL" id="JAIWYP010000001">
    <property type="protein sequence ID" value="KAH3898108.1"/>
    <property type="molecule type" value="Genomic_DNA"/>
</dbReference>
<protein>
    <submittedName>
        <fullName evidence="1">Uncharacterized protein</fullName>
    </submittedName>
</protein>
<sequence length="57" mass="5892">MMVASSRPVPSGAQLSDCAVFVACSVTSHPCCIIRVTVIRAVEVTGRLDLCCPGRAG</sequence>
<name>A0A9D4SBM3_DREPO</name>
<keyword evidence="2" id="KW-1185">Reference proteome</keyword>
<reference evidence="1" key="1">
    <citation type="journal article" date="2019" name="bioRxiv">
        <title>The Genome of the Zebra Mussel, Dreissena polymorpha: A Resource for Invasive Species Research.</title>
        <authorList>
            <person name="McCartney M.A."/>
            <person name="Auch B."/>
            <person name="Kono T."/>
            <person name="Mallez S."/>
            <person name="Zhang Y."/>
            <person name="Obille A."/>
            <person name="Becker A."/>
            <person name="Abrahante J.E."/>
            <person name="Garbe J."/>
            <person name="Badalamenti J.P."/>
            <person name="Herman A."/>
            <person name="Mangelson H."/>
            <person name="Liachko I."/>
            <person name="Sullivan S."/>
            <person name="Sone E.D."/>
            <person name="Koren S."/>
            <person name="Silverstein K.A.T."/>
            <person name="Beckman K.B."/>
            <person name="Gohl D.M."/>
        </authorList>
    </citation>
    <scope>NUCLEOTIDE SEQUENCE</scope>
    <source>
        <strain evidence="1">Duluth1</strain>
        <tissue evidence="1">Whole animal</tissue>
    </source>
</reference>
<gene>
    <name evidence="1" type="ORF">DPMN_022309</name>
</gene>
<dbReference type="AlphaFoldDB" id="A0A9D4SBM3"/>
<proteinExistence type="predicted"/>
<reference evidence="1" key="2">
    <citation type="submission" date="2020-11" db="EMBL/GenBank/DDBJ databases">
        <authorList>
            <person name="McCartney M.A."/>
            <person name="Auch B."/>
            <person name="Kono T."/>
            <person name="Mallez S."/>
            <person name="Becker A."/>
            <person name="Gohl D.M."/>
            <person name="Silverstein K.A.T."/>
            <person name="Koren S."/>
            <person name="Bechman K.B."/>
            <person name="Herman A."/>
            <person name="Abrahante J.E."/>
            <person name="Garbe J."/>
        </authorList>
    </citation>
    <scope>NUCLEOTIDE SEQUENCE</scope>
    <source>
        <strain evidence="1">Duluth1</strain>
        <tissue evidence="1">Whole animal</tissue>
    </source>
</reference>
<evidence type="ECO:0000313" key="2">
    <source>
        <dbReference type="Proteomes" id="UP000828390"/>
    </source>
</evidence>